<feature type="region of interest" description="Disordered" evidence="8">
    <location>
        <begin position="124"/>
        <end position="163"/>
    </location>
</feature>
<dbReference type="Pfam" id="PF00861">
    <property type="entry name" value="Ribosomal_L18p"/>
    <property type="match status" value="1"/>
</dbReference>
<dbReference type="InterPro" id="IPR057268">
    <property type="entry name" value="Ribosomal_L18"/>
</dbReference>
<dbReference type="PANTHER" id="PTHR12899:SF3">
    <property type="entry name" value="LARGE RIBOSOMAL SUBUNIT PROTEIN UL18M"/>
    <property type="match status" value="1"/>
</dbReference>
<name>A0A517XRR9_9BACT</name>
<evidence type="ECO:0000256" key="6">
    <source>
        <dbReference type="ARBA" id="ARBA00035197"/>
    </source>
</evidence>
<dbReference type="InterPro" id="IPR005484">
    <property type="entry name" value="Ribosomal_uL18_bac/plant/anim"/>
</dbReference>
<dbReference type="CDD" id="cd00432">
    <property type="entry name" value="Ribosomal_L18_L5e"/>
    <property type="match status" value="1"/>
</dbReference>
<evidence type="ECO:0000256" key="4">
    <source>
        <dbReference type="ARBA" id="ARBA00022980"/>
    </source>
</evidence>
<keyword evidence="2 7" id="KW-0699">rRNA-binding</keyword>
<accession>A0A517XRR9</accession>
<organism evidence="9 10">
    <name type="scientific">Urbifossiella limnaea</name>
    <dbReference type="NCBI Taxonomy" id="2528023"/>
    <lineage>
        <taxon>Bacteria</taxon>
        <taxon>Pseudomonadati</taxon>
        <taxon>Planctomycetota</taxon>
        <taxon>Planctomycetia</taxon>
        <taxon>Gemmatales</taxon>
        <taxon>Gemmataceae</taxon>
        <taxon>Urbifossiella</taxon>
    </lineage>
</organism>
<dbReference type="OrthoDB" id="9810939at2"/>
<keyword evidence="3 7" id="KW-0694">RNA-binding</keyword>
<dbReference type="GO" id="GO:0022625">
    <property type="term" value="C:cytosolic large ribosomal subunit"/>
    <property type="evidence" value="ECO:0007669"/>
    <property type="project" value="TreeGrafter"/>
</dbReference>
<comment type="similarity">
    <text evidence="1 7">Belongs to the universal ribosomal protein uL18 family.</text>
</comment>
<sequence length="163" mass="17040">MDAQKLKAKRSERRRNRVRKPIYGTPARPRLSVFRSNLHISAQLIDDLNGVTLAAATSSGKASGLKHGGNVAAATEVGKKLAAAATGKGITAAAFDRGAYRFHGRVAALARAATEAGLVCTSLDAPVHKEKPAATAPEKKPAKEAKPKGEGKPKGDAPKKDKK</sequence>
<keyword evidence="5 7" id="KW-0687">Ribonucleoprotein</keyword>
<dbReference type="GO" id="GO:0003735">
    <property type="term" value="F:structural constituent of ribosome"/>
    <property type="evidence" value="ECO:0007669"/>
    <property type="project" value="InterPro"/>
</dbReference>
<dbReference type="Gene3D" id="3.30.420.100">
    <property type="match status" value="1"/>
</dbReference>
<comment type="subunit">
    <text evidence="7">Part of the 50S ribosomal subunit; part of the 5S rRNA/L5/L18/L25 subcomplex. Contacts the 5S and 23S rRNAs.</text>
</comment>
<gene>
    <name evidence="7 9" type="primary">rplR</name>
    <name evidence="9" type="ORF">ETAA1_21500</name>
</gene>
<protein>
    <recommendedName>
        <fullName evidence="6 7">Large ribosomal subunit protein uL18</fullName>
    </recommendedName>
</protein>
<evidence type="ECO:0000256" key="3">
    <source>
        <dbReference type="ARBA" id="ARBA00022884"/>
    </source>
</evidence>
<dbReference type="PANTHER" id="PTHR12899">
    <property type="entry name" value="39S RIBOSOMAL PROTEIN L18, MITOCHONDRIAL"/>
    <property type="match status" value="1"/>
</dbReference>
<reference evidence="9 10" key="1">
    <citation type="submission" date="2019-02" db="EMBL/GenBank/DDBJ databases">
        <title>Deep-cultivation of Planctomycetes and their phenomic and genomic characterization uncovers novel biology.</title>
        <authorList>
            <person name="Wiegand S."/>
            <person name="Jogler M."/>
            <person name="Boedeker C."/>
            <person name="Pinto D."/>
            <person name="Vollmers J."/>
            <person name="Rivas-Marin E."/>
            <person name="Kohn T."/>
            <person name="Peeters S.H."/>
            <person name="Heuer A."/>
            <person name="Rast P."/>
            <person name="Oberbeckmann S."/>
            <person name="Bunk B."/>
            <person name="Jeske O."/>
            <person name="Meyerdierks A."/>
            <person name="Storesund J.E."/>
            <person name="Kallscheuer N."/>
            <person name="Luecker S."/>
            <person name="Lage O.M."/>
            <person name="Pohl T."/>
            <person name="Merkel B.J."/>
            <person name="Hornburger P."/>
            <person name="Mueller R.-W."/>
            <person name="Bruemmer F."/>
            <person name="Labrenz M."/>
            <person name="Spormann A.M."/>
            <person name="Op den Camp H."/>
            <person name="Overmann J."/>
            <person name="Amann R."/>
            <person name="Jetten M.S.M."/>
            <person name="Mascher T."/>
            <person name="Medema M.H."/>
            <person name="Devos D.P."/>
            <person name="Kaster A.-K."/>
            <person name="Ovreas L."/>
            <person name="Rohde M."/>
            <person name="Galperin M.Y."/>
            <person name="Jogler C."/>
        </authorList>
    </citation>
    <scope>NUCLEOTIDE SEQUENCE [LARGE SCALE GENOMIC DNA]</scope>
    <source>
        <strain evidence="9 10">ETA_A1</strain>
    </source>
</reference>
<dbReference type="GO" id="GO:0006412">
    <property type="term" value="P:translation"/>
    <property type="evidence" value="ECO:0007669"/>
    <property type="project" value="UniProtKB-UniRule"/>
</dbReference>
<dbReference type="SUPFAM" id="SSF53137">
    <property type="entry name" value="Translational machinery components"/>
    <property type="match status" value="1"/>
</dbReference>
<evidence type="ECO:0000313" key="9">
    <source>
        <dbReference type="EMBL" id="QDU20205.1"/>
    </source>
</evidence>
<dbReference type="NCBIfam" id="TIGR00060">
    <property type="entry name" value="L18_bact"/>
    <property type="match status" value="1"/>
</dbReference>
<comment type="function">
    <text evidence="7">This is one of the proteins that bind and probably mediate the attachment of the 5S RNA into the large ribosomal subunit, where it forms part of the central protuberance.</text>
</comment>
<feature type="region of interest" description="Disordered" evidence="8">
    <location>
        <begin position="1"/>
        <end position="22"/>
    </location>
</feature>
<evidence type="ECO:0000256" key="2">
    <source>
        <dbReference type="ARBA" id="ARBA00022730"/>
    </source>
</evidence>
<evidence type="ECO:0000256" key="1">
    <source>
        <dbReference type="ARBA" id="ARBA00007116"/>
    </source>
</evidence>
<proteinExistence type="inferred from homology"/>
<dbReference type="GO" id="GO:0008097">
    <property type="term" value="F:5S rRNA binding"/>
    <property type="evidence" value="ECO:0007669"/>
    <property type="project" value="TreeGrafter"/>
</dbReference>
<evidence type="ECO:0000256" key="8">
    <source>
        <dbReference type="SAM" id="MobiDB-lite"/>
    </source>
</evidence>
<evidence type="ECO:0000313" key="10">
    <source>
        <dbReference type="Proteomes" id="UP000319576"/>
    </source>
</evidence>
<dbReference type="Proteomes" id="UP000319576">
    <property type="component" value="Chromosome"/>
</dbReference>
<dbReference type="KEGG" id="uli:ETAA1_21500"/>
<feature type="compositionally biased region" description="Basic residues" evidence="8">
    <location>
        <begin position="1"/>
        <end position="20"/>
    </location>
</feature>
<dbReference type="HAMAP" id="MF_01337_B">
    <property type="entry name" value="Ribosomal_uL18_B"/>
    <property type="match status" value="1"/>
</dbReference>
<dbReference type="EMBL" id="CP036273">
    <property type="protein sequence ID" value="QDU20205.1"/>
    <property type="molecule type" value="Genomic_DNA"/>
</dbReference>
<evidence type="ECO:0000256" key="5">
    <source>
        <dbReference type="ARBA" id="ARBA00023274"/>
    </source>
</evidence>
<keyword evidence="10" id="KW-1185">Reference proteome</keyword>
<evidence type="ECO:0000256" key="7">
    <source>
        <dbReference type="HAMAP-Rule" id="MF_01337"/>
    </source>
</evidence>
<dbReference type="InterPro" id="IPR004389">
    <property type="entry name" value="Ribosomal_uL18_bac-type"/>
</dbReference>
<keyword evidence="4 7" id="KW-0689">Ribosomal protein</keyword>
<feature type="compositionally biased region" description="Basic and acidic residues" evidence="8">
    <location>
        <begin position="126"/>
        <end position="163"/>
    </location>
</feature>
<dbReference type="AlphaFoldDB" id="A0A517XRR9"/>